<dbReference type="Proteomes" id="UP000023758">
    <property type="component" value="Unassembled WGS sequence"/>
</dbReference>
<dbReference type="PANTHER" id="PTHR33572">
    <property type="entry name" value="SPORE DEVELOPMENT REGULATOR VOSA"/>
    <property type="match status" value="1"/>
</dbReference>
<keyword evidence="5" id="KW-0804">Transcription</keyword>
<feature type="region of interest" description="Disordered" evidence="8">
    <location>
        <begin position="160"/>
        <end position="186"/>
    </location>
</feature>
<dbReference type="AlphaFoldDB" id="A0A022WDY1"/>
<dbReference type="Gene3D" id="2.60.40.3960">
    <property type="entry name" value="Velvet domain"/>
    <property type="match status" value="1"/>
</dbReference>
<dbReference type="PANTHER" id="PTHR33572:SF14">
    <property type="entry name" value="DEVELOPMENTAL AND SECONDARY METABOLISM REGULATOR VEA"/>
    <property type="match status" value="1"/>
</dbReference>
<feature type="region of interest" description="Disordered" evidence="8">
    <location>
        <begin position="41"/>
        <end position="60"/>
    </location>
</feature>
<evidence type="ECO:0000256" key="8">
    <source>
        <dbReference type="SAM" id="MobiDB-lite"/>
    </source>
</evidence>
<evidence type="ECO:0000256" key="4">
    <source>
        <dbReference type="ARBA" id="ARBA00023015"/>
    </source>
</evidence>
<dbReference type="GO" id="GO:0005634">
    <property type="term" value="C:nucleus"/>
    <property type="evidence" value="ECO:0007669"/>
    <property type="project" value="UniProtKB-SubCell"/>
</dbReference>
<feature type="compositionally biased region" description="Polar residues" evidence="8">
    <location>
        <begin position="466"/>
        <end position="475"/>
    </location>
</feature>
<evidence type="ECO:0000259" key="9">
    <source>
        <dbReference type="PROSITE" id="PS51821"/>
    </source>
</evidence>
<evidence type="ECO:0000256" key="2">
    <source>
        <dbReference type="ARBA" id="ARBA00004496"/>
    </source>
</evidence>
<dbReference type="GO" id="GO:0043455">
    <property type="term" value="P:regulation of secondary metabolic process"/>
    <property type="evidence" value="ECO:0007669"/>
    <property type="project" value="UniProtKB-ARBA"/>
</dbReference>
<proteinExistence type="inferred from homology"/>
<feature type="compositionally biased region" description="Low complexity" evidence="8">
    <location>
        <begin position="363"/>
        <end position="383"/>
    </location>
</feature>
<dbReference type="OrthoDB" id="5384689at2759"/>
<dbReference type="PROSITE" id="PS51821">
    <property type="entry name" value="VELVET"/>
    <property type="match status" value="1"/>
</dbReference>
<keyword evidence="3" id="KW-0963">Cytoplasm</keyword>
<keyword evidence="4" id="KW-0805">Transcription regulation</keyword>
<feature type="compositionally biased region" description="Polar residues" evidence="8">
    <location>
        <begin position="172"/>
        <end position="181"/>
    </location>
</feature>
<dbReference type="InterPro" id="IPR021740">
    <property type="entry name" value="Velvet"/>
</dbReference>
<evidence type="ECO:0000256" key="6">
    <source>
        <dbReference type="ARBA" id="ARBA00023242"/>
    </source>
</evidence>
<evidence type="ECO:0000256" key="1">
    <source>
        <dbReference type="ARBA" id="ARBA00004123"/>
    </source>
</evidence>
<feature type="region of interest" description="Disordered" evidence="8">
    <location>
        <begin position="1"/>
        <end position="27"/>
    </location>
</feature>
<feature type="compositionally biased region" description="Basic and acidic residues" evidence="8">
    <location>
        <begin position="12"/>
        <end position="27"/>
    </location>
</feature>
<feature type="compositionally biased region" description="Low complexity" evidence="8">
    <location>
        <begin position="504"/>
        <end position="523"/>
    </location>
</feature>
<sequence>MASKSSILHPPNETEHSSSRITREGKKITYSLRVMQQPERARACGAGAKSAADRRPVDPPPIVEMRIYESDPNNDMQKTDITFSYNANFFLFATLEWARPYAHGRVQGQPPTCPVLTGVPVAGIAYLDRPSQAGYFIFPDLSVRHEGLYRLNFSLYEEPKDNKDEDKVSPSPVGTVSTTGMTMPMKSRQPMKNMYFRLEVKTIAFTVFSAKKFPGLSESTTLSRIVAEQGCRVRIRRDVRMRRREPKSNKDYGGYDERHVTPDSYHPGTPIERPRSASNSGMEGGYYCPTPQRAQSVAQGYGYPAPPPPPPPGPPGPVSQQYQQQPPPPHPSAGQMALPGPPVQPQAQSHLSFGAPQPQYCTPQLPAQQQHQPQPQQQQQQQPPQHPPSQVPYSSPMPNYTTLRHPSTTTTEYESHAKYPSYQQPQQPQPSRQPSDPNVKASLPPISIPHDSASSGPRYSSDPKAYQSTTSQATQMPPPPSLIAVSSSTSYNPPTTNDVVEPATPTEQTQQNSSNSTSQQQPTYDPTPGKGWSFRPEPLLSSKRGHGDVFGTAQHTQPLHHGKRADSITTSSSSSASRSTLLSRLTRLQGLDDEDNGIIGMTYKRADGRAATRVAGLARAS</sequence>
<dbReference type="GO" id="GO:0005737">
    <property type="term" value="C:cytoplasm"/>
    <property type="evidence" value="ECO:0007669"/>
    <property type="project" value="UniProtKB-SubCell"/>
</dbReference>
<feature type="region of interest" description="Disordered" evidence="8">
    <location>
        <begin position="238"/>
        <end position="581"/>
    </location>
</feature>
<comment type="subcellular location">
    <subcellularLocation>
        <location evidence="2">Cytoplasm</location>
    </subcellularLocation>
    <subcellularLocation>
        <location evidence="1">Nucleus</location>
    </subcellularLocation>
</comment>
<protein>
    <recommendedName>
        <fullName evidence="9">Velvet domain-containing protein</fullName>
    </recommendedName>
</protein>
<feature type="domain" description="Velvet" evidence="9">
    <location>
        <begin position="25"/>
        <end position="236"/>
    </location>
</feature>
<feature type="compositionally biased region" description="Low complexity" evidence="8">
    <location>
        <begin position="486"/>
        <end position="497"/>
    </location>
</feature>
<dbReference type="HOGENOM" id="CLU_022491_2_0_1"/>
<feature type="compositionally biased region" description="Pro residues" evidence="8">
    <location>
        <begin position="304"/>
        <end position="317"/>
    </location>
</feature>
<name>A0A022WDY1_TRIRU</name>
<evidence type="ECO:0000256" key="5">
    <source>
        <dbReference type="ARBA" id="ARBA00023163"/>
    </source>
</evidence>
<dbReference type="FunFam" id="2.60.40.3960:FF:000001">
    <property type="entry name" value="Sexual development activator VeA"/>
    <property type="match status" value="1"/>
</dbReference>
<dbReference type="Pfam" id="PF11754">
    <property type="entry name" value="Velvet"/>
    <property type="match status" value="2"/>
</dbReference>
<keyword evidence="6" id="KW-0539">Nucleus</keyword>
<dbReference type="EMBL" id="KK207722">
    <property type="protein sequence ID" value="EZF56298.1"/>
    <property type="molecule type" value="Genomic_DNA"/>
</dbReference>
<reference evidence="10" key="1">
    <citation type="submission" date="2014-02" db="EMBL/GenBank/DDBJ databases">
        <title>The Genome Sequence of Trichophyton rubrum (morphotype fischeri) CBS 288.86.</title>
        <authorList>
            <consortium name="The Broad Institute Genomics Platform"/>
            <person name="Cuomo C.A."/>
            <person name="White T.C."/>
            <person name="Graser Y."/>
            <person name="Martinez-Rossi N."/>
            <person name="Heitman J."/>
            <person name="Young S.K."/>
            <person name="Zeng Q."/>
            <person name="Gargeya S."/>
            <person name="Abouelleil A."/>
            <person name="Alvarado L."/>
            <person name="Chapman S.B."/>
            <person name="Gainer-Dewar J."/>
            <person name="Goldberg J."/>
            <person name="Griggs A."/>
            <person name="Gujja S."/>
            <person name="Hansen M."/>
            <person name="Howarth C."/>
            <person name="Imamovic A."/>
            <person name="Larimer J."/>
            <person name="Martinez D."/>
            <person name="Murphy C."/>
            <person name="Pearson M.D."/>
            <person name="Persinoti G."/>
            <person name="Poon T."/>
            <person name="Priest M."/>
            <person name="Roberts A.D."/>
            <person name="Saif S."/>
            <person name="Shea T.D."/>
            <person name="Sykes S.N."/>
            <person name="Wortman J."/>
            <person name="Nusbaum C."/>
            <person name="Birren B."/>
        </authorList>
    </citation>
    <scope>NUCLEOTIDE SEQUENCE [LARGE SCALE GENOMIC DNA]</scope>
    <source>
        <strain evidence="10">CBS 288.86</strain>
    </source>
</reference>
<feature type="compositionally biased region" description="Low complexity" evidence="8">
    <location>
        <begin position="567"/>
        <end position="581"/>
    </location>
</feature>
<dbReference type="InterPro" id="IPR037525">
    <property type="entry name" value="Velvet_dom"/>
</dbReference>
<gene>
    <name evidence="11" type="ORF">H103_01263</name>
    <name evidence="10" type="ORF">H103_01266</name>
</gene>
<dbReference type="GO" id="GO:0051176">
    <property type="term" value="P:positive regulation of sulfur metabolic process"/>
    <property type="evidence" value="ECO:0007669"/>
    <property type="project" value="UniProtKB-ARBA"/>
</dbReference>
<feature type="compositionally biased region" description="Polar residues" evidence="8">
    <location>
        <begin position="396"/>
        <end position="412"/>
    </location>
</feature>
<evidence type="ECO:0000256" key="7">
    <source>
        <dbReference type="ARBA" id="ARBA00038005"/>
    </source>
</evidence>
<organism evidence="10">
    <name type="scientific">Trichophyton rubrum CBS 288.86</name>
    <dbReference type="NCBI Taxonomy" id="1215330"/>
    <lineage>
        <taxon>Eukaryota</taxon>
        <taxon>Fungi</taxon>
        <taxon>Dikarya</taxon>
        <taxon>Ascomycota</taxon>
        <taxon>Pezizomycotina</taxon>
        <taxon>Eurotiomycetes</taxon>
        <taxon>Eurotiomycetidae</taxon>
        <taxon>Onygenales</taxon>
        <taxon>Arthrodermataceae</taxon>
        <taxon>Trichophyton</taxon>
    </lineage>
</organism>
<dbReference type="InterPro" id="IPR038491">
    <property type="entry name" value="Velvet_dom_sf"/>
</dbReference>
<comment type="similarity">
    <text evidence="7">Belongs to the velvet family. VeA subfamily.</text>
</comment>
<evidence type="ECO:0000313" key="11">
    <source>
        <dbReference type="EMBL" id="EZF56435.1"/>
    </source>
</evidence>
<evidence type="ECO:0000313" key="10">
    <source>
        <dbReference type="EMBL" id="EZF56298.1"/>
    </source>
</evidence>
<accession>A0A022WDY1</accession>
<evidence type="ECO:0000256" key="3">
    <source>
        <dbReference type="ARBA" id="ARBA00022490"/>
    </source>
</evidence>
<feature type="compositionally biased region" description="Basic and acidic residues" evidence="8">
    <location>
        <begin position="246"/>
        <end position="261"/>
    </location>
</feature>
<dbReference type="GO" id="GO:0034250">
    <property type="term" value="P:positive regulation of amide metabolic process"/>
    <property type="evidence" value="ECO:0007669"/>
    <property type="project" value="UniProtKB-ARBA"/>
</dbReference>
<dbReference type="EMBL" id="KK207721">
    <property type="protein sequence ID" value="EZF56435.1"/>
    <property type="molecule type" value="Genomic_DNA"/>
</dbReference>
<feature type="compositionally biased region" description="Low complexity" evidence="8">
    <location>
        <begin position="420"/>
        <end position="437"/>
    </location>
</feature>